<gene>
    <name evidence="1" type="ORF">QFZ34_000488</name>
</gene>
<keyword evidence="2" id="KW-1185">Reference proteome</keyword>
<evidence type="ECO:0008006" key="3">
    <source>
        <dbReference type="Google" id="ProtNLM"/>
    </source>
</evidence>
<evidence type="ECO:0000313" key="2">
    <source>
        <dbReference type="Proteomes" id="UP001237780"/>
    </source>
</evidence>
<name>A0ABU0S3H7_9HYPH</name>
<organism evidence="1 2">
    <name type="scientific">Phyllobacterium ifriqiyense</name>
    <dbReference type="NCBI Taxonomy" id="314238"/>
    <lineage>
        <taxon>Bacteria</taxon>
        <taxon>Pseudomonadati</taxon>
        <taxon>Pseudomonadota</taxon>
        <taxon>Alphaproteobacteria</taxon>
        <taxon>Hyphomicrobiales</taxon>
        <taxon>Phyllobacteriaceae</taxon>
        <taxon>Phyllobacterium</taxon>
    </lineage>
</organism>
<dbReference type="Proteomes" id="UP001237780">
    <property type="component" value="Unassembled WGS sequence"/>
</dbReference>
<sequence length="82" mass="9207">MSEWRPIETAPTDGTAVDLWIMRDDGTGFRATDSIFCDIWVIPMYDNQKLGEELHMGSKGHGKITHWMPIPVGPDGEANSLY</sequence>
<protein>
    <recommendedName>
        <fullName evidence="3">DUF551 domain-containing protein</fullName>
    </recommendedName>
</protein>
<comment type="caution">
    <text evidence="1">The sequence shown here is derived from an EMBL/GenBank/DDBJ whole genome shotgun (WGS) entry which is preliminary data.</text>
</comment>
<accession>A0ABU0S3H7</accession>
<proteinExistence type="predicted"/>
<dbReference type="EMBL" id="JAUSZT010000002">
    <property type="protein sequence ID" value="MDQ0995311.1"/>
    <property type="molecule type" value="Genomic_DNA"/>
</dbReference>
<evidence type="ECO:0000313" key="1">
    <source>
        <dbReference type="EMBL" id="MDQ0995311.1"/>
    </source>
</evidence>
<dbReference type="RefSeq" id="WP_307276375.1">
    <property type="nucleotide sequence ID" value="NZ_JAUSZT010000002.1"/>
</dbReference>
<reference evidence="1 2" key="1">
    <citation type="submission" date="2023-07" db="EMBL/GenBank/DDBJ databases">
        <title>Comparative genomics of wheat-associated soil bacteria to identify genetic determinants of phenazine resistance.</title>
        <authorList>
            <person name="Mouncey N."/>
        </authorList>
    </citation>
    <scope>NUCLEOTIDE SEQUENCE [LARGE SCALE GENOMIC DNA]</scope>
    <source>
        <strain evidence="1 2">W4I11</strain>
    </source>
</reference>